<feature type="domain" description="BMC" evidence="5">
    <location>
        <begin position="5"/>
        <end position="90"/>
    </location>
</feature>
<dbReference type="CDD" id="cd07045">
    <property type="entry name" value="BMC_CcmK_like"/>
    <property type="match status" value="1"/>
</dbReference>
<dbReference type="InterPro" id="IPR050575">
    <property type="entry name" value="BMC_shell"/>
</dbReference>
<dbReference type="KEGG" id="acae:HYG86_04055"/>
<dbReference type="AlphaFoldDB" id="A0A7G9W5P3"/>
<dbReference type="PANTHER" id="PTHR33941:SF11">
    <property type="entry name" value="BACTERIAL MICROCOMPARTMENT SHELL PROTEIN PDUJ"/>
    <property type="match status" value="1"/>
</dbReference>
<keyword evidence="2" id="KW-1283">Bacterial microcompartment</keyword>
<dbReference type="SUPFAM" id="SSF143414">
    <property type="entry name" value="CcmK-like"/>
    <property type="match status" value="1"/>
</dbReference>
<accession>A0A7G9W5P3</accession>
<dbReference type="InterPro" id="IPR044872">
    <property type="entry name" value="CcmK/CsoS1_BMC"/>
</dbReference>
<gene>
    <name evidence="6" type="ORF">HYG86_04055</name>
</gene>
<sequence>MPRLALGLIETVGLAAAIEAADTALKSANVSLLGYELSKGGGMVTIKLEGDVGAVKAAVEAGCAAAEKVTSVWSRQIIPRPHDEITKIILTNETVGYSQPQLKEEVKEEKTVKETKKKDNNPKVKEQTTVAVEQLEENKVDVEEEAIEETMEDIVDEKEETKVQEEVVEVEELESTTEISTETCNLCKDPKCPREKGELRTLCIHYEELKEE</sequence>
<dbReference type="EMBL" id="CP058559">
    <property type="protein sequence ID" value="QNO14005.1"/>
    <property type="molecule type" value="Genomic_DNA"/>
</dbReference>
<dbReference type="PROSITE" id="PS51930">
    <property type="entry name" value="BMC_2"/>
    <property type="match status" value="1"/>
</dbReference>
<dbReference type="PANTHER" id="PTHR33941">
    <property type="entry name" value="PROPANEDIOL UTILIZATION PROTEIN PDUA"/>
    <property type="match status" value="1"/>
</dbReference>
<evidence type="ECO:0000256" key="4">
    <source>
        <dbReference type="SAM" id="MobiDB-lite"/>
    </source>
</evidence>
<dbReference type="RefSeq" id="WP_213167667.1">
    <property type="nucleotide sequence ID" value="NZ_CP058559.1"/>
</dbReference>
<comment type="subcellular location">
    <subcellularLocation>
        <location evidence="1">Bacterial microcompartment</location>
    </subcellularLocation>
</comment>
<dbReference type="GO" id="GO:0031469">
    <property type="term" value="C:bacterial microcompartment"/>
    <property type="evidence" value="ECO:0007669"/>
    <property type="project" value="UniProtKB-SubCell"/>
</dbReference>
<dbReference type="InterPro" id="IPR037233">
    <property type="entry name" value="CcmK-like_sf"/>
</dbReference>
<name>A0A7G9W5P3_ALKCA</name>
<evidence type="ECO:0000256" key="2">
    <source>
        <dbReference type="ARBA" id="ARBA00024446"/>
    </source>
</evidence>
<dbReference type="InterPro" id="IPR000249">
    <property type="entry name" value="BMC_dom"/>
</dbReference>
<dbReference type="Gene3D" id="3.30.70.1710">
    <property type="match status" value="1"/>
</dbReference>
<feature type="compositionally biased region" description="Acidic residues" evidence="4">
    <location>
        <begin position="166"/>
        <end position="175"/>
    </location>
</feature>
<evidence type="ECO:0000256" key="3">
    <source>
        <dbReference type="PROSITE-ProRule" id="PRU01278"/>
    </source>
</evidence>
<comment type="similarity">
    <text evidence="3">Belongs to the bacterial microcompartments protein family.</text>
</comment>
<organism evidence="6 7">
    <name type="scientific">Alkalicella caledoniensis</name>
    <dbReference type="NCBI Taxonomy" id="2731377"/>
    <lineage>
        <taxon>Bacteria</taxon>
        <taxon>Bacillati</taxon>
        <taxon>Bacillota</taxon>
        <taxon>Clostridia</taxon>
        <taxon>Eubacteriales</taxon>
        <taxon>Proteinivoracaceae</taxon>
        <taxon>Alkalicella</taxon>
    </lineage>
</organism>
<keyword evidence="7" id="KW-1185">Reference proteome</keyword>
<evidence type="ECO:0000256" key="1">
    <source>
        <dbReference type="ARBA" id="ARBA00024322"/>
    </source>
</evidence>
<evidence type="ECO:0000259" key="5">
    <source>
        <dbReference type="PROSITE" id="PS51930"/>
    </source>
</evidence>
<evidence type="ECO:0000313" key="7">
    <source>
        <dbReference type="Proteomes" id="UP000516160"/>
    </source>
</evidence>
<dbReference type="Pfam" id="PF00936">
    <property type="entry name" value="BMC"/>
    <property type="match status" value="1"/>
</dbReference>
<feature type="region of interest" description="Disordered" evidence="4">
    <location>
        <begin position="153"/>
        <end position="175"/>
    </location>
</feature>
<proteinExistence type="inferred from homology"/>
<protein>
    <submittedName>
        <fullName evidence="6">BMC domain-containing protein</fullName>
    </submittedName>
</protein>
<reference evidence="6 7" key="1">
    <citation type="submission" date="2020-07" db="EMBL/GenBank/DDBJ databases">
        <title>Alkalicella. sp. LB2 genome.</title>
        <authorList>
            <person name="Postec A."/>
            <person name="Quemeneur M."/>
        </authorList>
    </citation>
    <scope>NUCLEOTIDE SEQUENCE [LARGE SCALE GENOMIC DNA]</scope>
    <source>
        <strain evidence="6 7">LB2</strain>
    </source>
</reference>
<evidence type="ECO:0000313" key="6">
    <source>
        <dbReference type="EMBL" id="QNO14005.1"/>
    </source>
</evidence>
<dbReference type="SMART" id="SM00877">
    <property type="entry name" value="BMC"/>
    <property type="match status" value="1"/>
</dbReference>
<dbReference type="Proteomes" id="UP000516160">
    <property type="component" value="Chromosome"/>
</dbReference>